<keyword evidence="5" id="KW-0997">Cell inner membrane</keyword>
<evidence type="ECO:0000313" key="12">
    <source>
        <dbReference type="EMBL" id="ALG10786.1"/>
    </source>
</evidence>
<comment type="subcellular location">
    <subcellularLocation>
        <location evidence="1">Cell membrane</location>
        <topology evidence="1">Multi-pass membrane protein</topology>
    </subcellularLocation>
</comment>
<dbReference type="CDD" id="cd06579">
    <property type="entry name" value="TM_PBP1_transp_AraH_like"/>
    <property type="match status" value="1"/>
</dbReference>
<evidence type="ECO:0000256" key="8">
    <source>
        <dbReference type="ARBA" id="ARBA00023136"/>
    </source>
</evidence>
<feature type="transmembrane region" description="Helical" evidence="11">
    <location>
        <begin position="107"/>
        <end position="129"/>
    </location>
</feature>
<dbReference type="PANTHER" id="PTHR32196">
    <property type="entry name" value="ABC TRANSPORTER PERMEASE PROTEIN YPHD-RELATED-RELATED"/>
    <property type="match status" value="1"/>
</dbReference>
<evidence type="ECO:0000256" key="2">
    <source>
        <dbReference type="ARBA" id="ARBA00011262"/>
    </source>
</evidence>
<evidence type="ECO:0000256" key="1">
    <source>
        <dbReference type="ARBA" id="ARBA00004651"/>
    </source>
</evidence>
<feature type="transmembrane region" description="Helical" evidence="11">
    <location>
        <begin position="283"/>
        <end position="303"/>
    </location>
</feature>
<feature type="transmembrane region" description="Helical" evidence="11">
    <location>
        <begin position="59"/>
        <end position="77"/>
    </location>
</feature>
<comment type="subunit">
    <text evidence="2">The complex is composed of two ATP-binding proteins (LsrA), two transmembrane proteins (LsrC and LsrD) and a solute-binding protein (LsrB).</text>
</comment>
<dbReference type="GO" id="GO:0022857">
    <property type="term" value="F:transmembrane transporter activity"/>
    <property type="evidence" value="ECO:0007669"/>
    <property type="project" value="InterPro"/>
</dbReference>
<evidence type="ECO:0000256" key="4">
    <source>
        <dbReference type="ARBA" id="ARBA00022475"/>
    </source>
</evidence>
<evidence type="ECO:0000256" key="7">
    <source>
        <dbReference type="ARBA" id="ARBA00022989"/>
    </source>
</evidence>
<feature type="transmembrane region" description="Helical" evidence="11">
    <location>
        <begin position="231"/>
        <end position="251"/>
    </location>
</feature>
<keyword evidence="6 11" id="KW-0812">Transmembrane</keyword>
<feature type="transmembrane region" description="Helical" evidence="11">
    <location>
        <begin position="309"/>
        <end position="328"/>
    </location>
</feature>
<keyword evidence="4" id="KW-1003">Cell membrane</keyword>
<evidence type="ECO:0000256" key="10">
    <source>
        <dbReference type="ARBA" id="ARBA00039382"/>
    </source>
</evidence>
<dbReference type="EMBL" id="CP012752">
    <property type="protein sequence ID" value="ALG10786.1"/>
    <property type="molecule type" value="Genomic_DNA"/>
</dbReference>
<name>A0A0N9I7P7_9PSEU</name>
<keyword evidence="13" id="KW-1185">Reference proteome</keyword>
<dbReference type="KEGG" id="kphy:AOZ06_31340"/>
<evidence type="ECO:0000313" key="13">
    <source>
        <dbReference type="Proteomes" id="UP000063699"/>
    </source>
</evidence>
<dbReference type="Pfam" id="PF02653">
    <property type="entry name" value="BPD_transp_2"/>
    <property type="match status" value="1"/>
</dbReference>
<feature type="transmembrane region" description="Helical" evidence="11">
    <location>
        <begin position="84"/>
        <end position="101"/>
    </location>
</feature>
<accession>A0A0N9I7P7</accession>
<feature type="transmembrane region" description="Helical" evidence="11">
    <location>
        <begin position="136"/>
        <end position="154"/>
    </location>
</feature>
<protein>
    <recommendedName>
        <fullName evidence="10">Autoinducer 2 import system permease protein LsrC</fullName>
    </recommendedName>
</protein>
<feature type="transmembrane region" description="Helical" evidence="11">
    <location>
        <begin position="20"/>
        <end position="47"/>
    </location>
</feature>
<keyword evidence="8 11" id="KW-0472">Membrane</keyword>
<evidence type="ECO:0000256" key="11">
    <source>
        <dbReference type="SAM" id="Phobius"/>
    </source>
</evidence>
<keyword evidence="7 11" id="KW-1133">Transmembrane helix</keyword>
<gene>
    <name evidence="12" type="ORF">AOZ06_31340</name>
</gene>
<dbReference type="GO" id="GO:0005886">
    <property type="term" value="C:plasma membrane"/>
    <property type="evidence" value="ECO:0007669"/>
    <property type="project" value="UniProtKB-SubCell"/>
</dbReference>
<dbReference type="OrthoDB" id="9808136at2"/>
<keyword evidence="3" id="KW-0813">Transport</keyword>
<feature type="transmembrane region" description="Helical" evidence="11">
    <location>
        <begin position="257"/>
        <end position="276"/>
    </location>
</feature>
<comment type="function">
    <text evidence="9">Part of the ABC transporter complex LsrABCD involved in autoinducer 2 (AI-2) import. Probably responsible for the translocation of the substrate across the membrane.</text>
</comment>
<feature type="transmembrane region" description="Helical" evidence="11">
    <location>
        <begin position="169"/>
        <end position="198"/>
    </location>
</feature>
<dbReference type="InterPro" id="IPR001851">
    <property type="entry name" value="ABC_transp_permease"/>
</dbReference>
<dbReference type="AlphaFoldDB" id="A0A0N9I7P7"/>
<proteinExistence type="predicted"/>
<evidence type="ECO:0000256" key="6">
    <source>
        <dbReference type="ARBA" id="ARBA00022692"/>
    </source>
</evidence>
<dbReference type="Proteomes" id="UP000063699">
    <property type="component" value="Chromosome"/>
</dbReference>
<organism evidence="12 13">
    <name type="scientific">Kibdelosporangium phytohabitans</name>
    <dbReference type="NCBI Taxonomy" id="860235"/>
    <lineage>
        <taxon>Bacteria</taxon>
        <taxon>Bacillati</taxon>
        <taxon>Actinomycetota</taxon>
        <taxon>Actinomycetes</taxon>
        <taxon>Pseudonocardiales</taxon>
        <taxon>Pseudonocardiaceae</taxon>
        <taxon>Kibdelosporangium</taxon>
    </lineage>
</organism>
<dbReference type="STRING" id="860235.AOZ06_31340"/>
<evidence type="ECO:0000256" key="3">
    <source>
        <dbReference type="ARBA" id="ARBA00022448"/>
    </source>
</evidence>
<evidence type="ECO:0000256" key="9">
    <source>
        <dbReference type="ARBA" id="ARBA00025439"/>
    </source>
</evidence>
<dbReference type="PANTHER" id="PTHR32196:SF29">
    <property type="entry name" value="AUTOINDUCER 2 IMPORT SYSTEM PERMEASE PROTEIN LSRC"/>
    <property type="match status" value="1"/>
</dbReference>
<sequence length="338" mass="33972">MVSTADAGPPRRANGHKAGVVARIFGAPSFSVIAATVALVLVIGVLRPTYLQASQLLDILQSSAYVGLLAAGMALLLSMREIDLSVGSMFGLCLISVAMLISAGFNAWLAAGAGIVLGGLLGAVNAAIVTYIRIPTIVATLATLSVFRGLAIAVTDGSQVASLPVTDSFFTIVGGTVLGVPFGVLVLAIMVIGLSLVLHHTPFGYRVLAIGSNPGAAQFSGISANRVRTQVLILSGLLAGVAGVLGIAFFTSGDPNIGGGFELAAIAAAVIGGTPLRGGSGTILGAAVGAVLLNVVATGLTYFNVPANWSEFATGAVILLAVAIDSLARRRRAANQEK</sequence>
<reference evidence="12 13" key="1">
    <citation type="submission" date="2015-07" db="EMBL/GenBank/DDBJ databases">
        <title>Genome sequencing of Kibdelosporangium phytohabitans.</title>
        <authorList>
            <person name="Qin S."/>
            <person name="Xing K."/>
        </authorList>
    </citation>
    <scope>NUCLEOTIDE SEQUENCE [LARGE SCALE GENOMIC DNA]</scope>
    <source>
        <strain evidence="12 13">KLBMP1111</strain>
    </source>
</reference>
<evidence type="ECO:0000256" key="5">
    <source>
        <dbReference type="ARBA" id="ARBA00022519"/>
    </source>
</evidence>